<dbReference type="Proteomes" id="UP000184255">
    <property type="component" value="Unassembled WGS sequence"/>
</dbReference>
<evidence type="ECO:0000313" key="2">
    <source>
        <dbReference type="Proteomes" id="UP000184255"/>
    </source>
</evidence>
<protein>
    <submittedName>
        <fullName evidence="1">Uncharacterized protein</fullName>
    </submittedName>
</protein>
<keyword evidence="2" id="KW-1185">Reference proteome</keyword>
<dbReference type="RefSeq" id="XP_041683032.1">
    <property type="nucleotide sequence ID" value="XM_041832583.1"/>
</dbReference>
<evidence type="ECO:0000313" key="1">
    <source>
        <dbReference type="EMBL" id="CVK94829.1"/>
    </source>
</evidence>
<gene>
    <name evidence="1" type="ORF">FMAN_13150</name>
</gene>
<dbReference type="EMBL" id="FCQH01000007">
    <property type="protein sequence ID" value="CVK94829.1"/>
    <property type="molecule type" value="Genomic_DNA"/>
</dbReference>
<sequence>MKSLIDELIEHIWSPPRGVERQHKSRKHPDNLQYYRHWGFTIYRTHYSLESDSDWNTLLSSLKQQTMLAFGYFECKKDVDQSDVQLIKSLFRLDAREDPLLLKGLDIKGVRELCRDEDLGAEPAMTGYLYDFVLVADESVLEDITNGESVVKAVSLSWSEGFSGWGWMRIPTAYLLDLWMLLSRHSFGTESVLRFNGAEKDLDTYVWPGDVSLPGTGRFSEVRPLLSHYTGQRPDRTF</sequence>
<accession>A0A1L7TA67</accession>
<proteinExistence type="predicted"/>
<dbReference type="GeneID" id="65092399"/>
<name>A0A1L7TA67_FUSMA</name>
<dbReference type="AlphaFoldDB" id="A0A1L7TA67"/>
<dbReference type="VEuPathDB" id="FungiDB:FMAN_13150"/>
<organism evidence="1 2">
    <name type="scientific">Fusarium mangiferae</name>
    <name type="common">Mango malformation disease fungus</name>
    <dbReference type="NCBI Taxonomy" id="192010"/>
    <lineage>
        <taxon>Eukaryota</taxon>
        <taxon>Fungi</taxon>
        <taxon>Dikarya</taxon>
        <taxon>Ascomycota</taxon>
        <taxon>Pezizomycotina</taxon>
        <taxon>Sordariomycetes</taxon>
        <taxon>Hypocreomycetidae</taxon>
        <taxon>Hypocreales</taxon>
        <taxon>Nectriaceae</taxon>
        <taxon>Fusarium</taxon>
        <taxon>Fusarium fujikuroi species complex</taxon>
    </lineage>
</organism>
<comment type="caution">
    <text evidence="1">The sequence shown here is derived from an EMBL/GenBank/DDBJ whole genome shotgun (WGS) entry which is preliminary data.</text>
</comment>
<reference evidence="2" key="1">
    <citation type="journal article" date="2016" name="Genome Biol. Evol.">
        <title>Comparative 'omics' of the Fusarium fujikuroi species complex highlights differences in genetic potential and metabolite synthesis.</title>
        <authorList>
            <person name="Niehaus E.-M."/>
            <person name="Muensterkoetter M."/>
            <person name="Proctor R.H."/>
            <person name="Brown D.W."/>
            <person name="Sharon A."/>
            <person name="Idan Y."/>
            <person name="Oren-Young L."/>
            <person name="Sieber C.M."/>
            <person name="Novak O."/>
            <person name="Pencik A."/>
            <person name="Tarkowska D."/>
            <person name="Hromadova K."/>
            <person name="Freeman S."/>
            <person name="Maymon M."/>
            <person name="Elazar M."/>
            <person name="Youssef S.A."/>
            <person name="El-Shabrawy E.S.M."/>
            <person name="Shalaby A.B.A."/>
            <person name="Houterman P."/>
            <person name="Brock N.L."/>
            <person name="Burkhardt I."/>
            <person name="Tsavkelova E.A."/>
            <person name="Dickschat J.S."/>
            <person name="Galuszka P."/>
            <person name="Gueldener U."/>
            <person name="Tudzynski B."/>
        </authorList>
    </citation>
    <scope>NUCLEOTIDE SEQUENCE [LARGE SCALE GENOMIC DNA]</scope>
    <source>
        <strain evidence="2">MRC7560</strain>
    </source>
</reference>